<name>A0ABQ6B0Q8_9BRAD</name>
<feature type="compositionally biased region" description="Polar residues" evidence="1">
    <location>
        <begin position="149"/>
        <end position="174"/>
    </location>
</feature>
<gene>
    <name evidence="2" type="ORF">GCM10007857_36850</name>
</gene>
<dbReference type="EMBL" id="BSOW01000012">
    <property type="protein sequence ID" value="GLR86974.1"/>
    <property type="molecule type" value="Genomic_DNA"/>
</dbReference>
<protein>
    <submittedName>
        <fullName evidence="2">Uncharacterized protein</fullName>
    </submittedName>
</protein>
<evidence type="ECO:0000313" key="2">
    <source>
        <dbReference type="EMBL" id="GLR86974.1"/>
    </source>
</evidence>
<organism evidence="2 3">
    <name type="scientific">Bradyrhizobium iriomotense</name>
    <dbReference type="NCBI Taxonomy" id="441950"/>
    <lineage>
        <taxon>Bacteria</taxon>
        <taxon>Pseudomonadati</taxon>
        <taxon>Pseudomonadota</taxon>
        <taxon>Alphaproteobacteria</taxon>
        <taxon>Hyphomicrobiales</taxon>
        <taxon>Nitrobacteraceae</taxon>
        <taxon>Bradyrhizobium</taxon>
    </lineage>
</organism>
<feature type="compositionally biased region" description="Basic and acidic residues" evidence="1">
    <location>
        <begin position="110"/>
        <end position="122"/>
    </location>
</feature>
<feature type="compositionally biased region" description="Basic and acidic residues" evidence="1">
    <location>
        <begin position="228"/>
        <end position="245"/>
    </location>
</feature>
<dbReference type="RefSeq" id="WP_431309617.1">
    <property type="nucleotide sequence ID" value="NZ_BSOW01000012.1"/>
</dbReference>
<reference evidence="3" key="1">
    <citation type="journal article" date="2019" name="Int. J. Syst. Evol. Microbiol.">
        <title>The Global Catalogue of Microorganisms (GCM) 10K type strain sequencing project: providing services to taxonomists for standard genome sequencing and annotation.</title>
        <authorList>
            <consortium name="The Broad Institute Genomics Platform"/>
            <consortium name="The Broad Institute Genome Sequencing Center for Infectious Disease"/>
            <person name="Wu L."/>
            <person name="Ma J."/>
        </authorList>
    </citation>
    <scope>NUCLEOTIDE SEQUENCE [LARGE SCALE GENOMIC DNA]</scope>
    <source>
        <strain evidence="3">NBRC 102520</strain>
    </source>
</reference>
<dbReference type="Proteomes" id="UP001156905">
    <property type="component" value="Unassembled WGS sequence"/>
</dbReference>
<feature type="region of interest" description="Disordered" evidence="1">
    <location>
        <begin position="87"/>
        <end position="245"/>
    </location>
</feature>
<keyword evidence="3" id="KW-1185">Reference proteome</keyword>
<sequence>MRESEPKAWMMRSPTDGLLRSLKLTAVALGIGLVMVAGTARAGDDDEEDDRTFEEKIIDNLMSGLGAQGGRSLEKPGIDYRERSPLVVPPKLDLPPPASTAEAAAPNWPKDPDERRRKELAAARKKAGNKFVQPWEAARPLTPAELNAAKTTGPTRTTSNEPGQPTQNNPTLSPAQLGYTGGLFKLFKGGSNESAEFKSEPPRGSLTEPPAGYQTPSPNYAYGSGGPDKTKKTYYDVQSGKEKEQ</sequence>
<evidence type="ECO:0000313" key="3">
    <source>
        <dbReference type="Proteomes" id="UP001156905"/>
    </source>
</evidence>
<evidence type="ECO:0000256" key="1">
    <source>
        <dbReference type="SAM" id="MobiDB-lite"/>
    </source>
</evidence>
<accession>A0ABQ6B0Q8</accession>
<feature type="compositionally biased region" description="Low complexity" evidence="1">
    <location>
        <begin position="99"/>
        <end position="108"/>
    </location>
</feature>
<proteinExistence type="predicted"/>
<comment type="caution">
    <text evidence="2">The sequence shown here is derived from an EMBL/GenBank/DDBJ whole genome shotgun (WGS) entry which is preliminary data.</text>
</comment>